<keyword evidence="7" id="KW-1185">Reference proteome</keyword>
<reference evidence="6 7" key="1">
    <citation type="submission" date="2018-01" db="EMBL/GenBank/DDBJ databases">
        <title>Complete genome sequence of Streptomyces lunaelactis MM109T, a Ferroverdin A producer isolated from cave moonmilk deposits.</title>
        <authorList>
            <person name="Naome A."/>
            <person name="Martinet L."/>
            <person name="Maciejewska M."/>
            <person name="Anderssen S."/>
            <person name="Adam D."/>
            <person name="Tenconi E."/>
            <person name="Deflandre B."/>
            <person name="Arguelles-Arias A."/>
            <person name="Calusinska M."/>
            <person name="Copieters W."/>
            <person name="Karim L."/>
            <person name="Hanikenne M."/>
            <person name="Baurain D."/>
            <person name="van Wezel G."/>
            <person name="Smargiasso N."/>
            <person name="de Pauw E."/>
            <person name="Delfosse P."/>
            <person name="Rigali S."/>
        </authorList>
    </citation>
    <scope>NUCLEOTIDE SEQUENCE [LARGE SCALE GENOMIC DNA]</scope>
    <source>
        <strain evidence="6 7">MM109</strain>
    </source>
</reference>
<feature type="repeat" description="TPR" evidence="3">
    <location>
        <begin position="52"/>
        <end position="85"/>
    </location>
</feature>
<protein>
    <submittedName>
        <fullName evidence="6">Uncharacterized protein</fullName>
    </submittedName>
</protein>
<dbReference type="KEGG" id="slk:SLUN_25305"/>
<dbReference type="EMBL" id="CP026304">
    <property type="protein sequence ID" value="AVZ75010.1"/>
    <property type="molecule type" value="Genomic_DNA"/>
</dbReference>
<evidence type="ECO:0000256" key="5">
    <source>
        <dbReference type="SAM" id="Phobius"/>
    </source>
</evidence>
<dbReference type="Proteomes" id="UP000244201">
    <property type="component" value="Chromosome"/>
</dbReference>
<dbReference type="InterPro" id="IPR050498">
    <property type="entry name" value="Ycf3"/>
</dbReference>
<feature type="compositionally biased region" description="Basic and acidic residues" evidence="4">
    <location>
        <begin position="167"/>
        <end position="177"/>
    </location>
</feature>
<dbReference type="SUPFAM" id="SSF48452">
    <property type="entry name" value="TPR-like"/>
    <property type="match status" value="1"/>
</dbReference>
<dbReference type="InterPro" id="IPR019734">
    <property type="entry name" value="TPR_rpt"/>
</dbReference>
<dbReference type="Gene3D" id="1.25.40.10">
    <property type="entry name" value="Tetratricopeptide repeat domain"/>
    <property type="match status" value="2"/>
</dbReference>
<dbReference type="PANTHER" id="PTHR44858">
    <property type="entry name" value="TETRATRICOPEPTIDE REPEAT PROTEIN 6"/>
    <property type="match status" value="1"/>
</dbReference>
<evidence type="ECO:0000256" key="2">
    <source>
        <dbReference type="ARBA" id="ARBA00022803"/>
    </source>
</evidence>
<evidence type="ECO:0000256" key="4">
    <source>
        <dbReference type="SAM" id="MobiDB-lite"/>
    </source>
</evidence>
<dbReference type="PROSITE" id="PS50005">
    <property type="entry name" value="TPR"/>
    <property type="match status" value="3"/>
</dbReference>
<dbReference type="PANTHER" id="PTHR44858:SF1">
    <property type="entry name" value="UDP-N-ACETYLGLUCOSAMINE--PEPTIDE N-ACETYLGLUCOSAMINYLTRANSFERASE SPINDLY-RELATED"/>
    <property type="match status" value="1"/>
</dbReference>
<feature type="repeat" description="TPR" evidence="3">
    <location>
        <begin position="86"/>
        <end position="119"/>
    </location>
</feature>
<keyword evidence="5" id="KW-1133">Transmembrane helix</keyword>
<dbReference type="SMART" id="SM00028">
    <property type="entry name" value="TPR"/>
    <property type="match status" value="3"/>
</dbReference>
<dbReference type="PROSITE" id="PS50293">
    <property type="entry name" value="TPR_REGION"/>
    <property type="match status" value="1"/>
</dbReference>
<dbReference type="Pfam" id="PF13432">
    <property type="entry name" value="TPR_16"/>
    <property type="match status" value="2"/>
</dbReference>
<keyword evidence="5" id="KW-0812">Transmembrane</keyword>
<evidence type="ECO:0000256" key="3">
    <source>
        <dbReference type="PROSITE-ProRule" id="PRU00339"/>
    </source>
</evidence>
<dbReference type="AlphaFoldDB" id="A0A2R4T7A7"/>
<evidence type="ECO:0000256" key="1">
    <source>
        <dbReference type="ARBA" id="ARBA00022737"/>
    </source>
</evidence>
<dbReference type="InterPro" id="IPR011990">
    <property type="entry name" value="TPR-like_helical_dom_sf"/>
</dbReference>
<feature type="transmembrane region" description="Helical" evidence="5">
    <location>
        <begin position="12"/>
        <end position="31"/>
    </location>
</feature>
<sequence length="211" mass="22658">MRCDQVKRRRLWTGLSATAVVGAGVAVWAFLPQPAATSESEAKSAARAVSEAQALLHAGLMQSRYQDYSGAAKTFKRVVDLDPANKLAWYNLGVIAQRDGRTADARTAYDKALKIDPSFDSALFNEAVMLESSEPDRAIGLLKRVVAGNSKASTAYLHLGQALAKEGRDDEAQDAFRRAVTADPKLHPLVPEPFQDSASPSPSTSQAGTTR</sequence>
<accession>A0A2R4T7A7</accession>
<keyword evidence="1" id="KW-0677">Repeat</keyword>
<feature type="repeat" description="TPR" evidence="3">
    <location>
        <begin position="153"/>
        <end position="186"/>
    </location>
</feature>
<feature type="region of interest" description="Disordered" evidence="4">
    <location>
        <begin position="167"/>
        <end position="211"/>
    </location>
</feature>
<keyword evidence="5" id="KW-0472">Membrane</keyword>
<proteinExistence type="predicted"/>
<keyword evidence="2 3" id="KW-0802">TPR repeat</keyword>
<name>A0A2R4T7A7_9ACTN</name>
<feature type="compositionally biased region" description="Polar residues" evidence="4">
    <location>
        <begin position="196"/>
        <end position="211"/>
    </location>
</feature>
<evidence type="ECO:0000313" key="7">
    <source>
        <dbReference type="Proteomes" id="UP000244201"/>
    </source>
</evidence>
<organism evidence="6 7">
    <name type="scientific">Streptomyces lunaelactis</name>
    <dbReference type="NCBI Taxonomy" id="1535768"/>
    <lineage>
        <taxon>Bacteria</taxon>
        <taxon>Bacillati</taxon>
        <taxon>Actinomycetota</taxon>
        <taxon>Actinomycetes</taxon>
        <taxon>Kitasatosporales</taxon>
        <taxon>Streptomycetaceae</taxon>
        <taxon>Streptomyces</taxon>
    </lineage>
</organism>
<gene>
    <name evidence="6" type="ORF">SLUN_25305</name>
</gene>
<evidence type="ECO:0000313" key="6">
    <source>
        <dbReference type="EMBL" id="AVZ75010.1"/>
    </source>
</evidence>